<reference evidence="2" key="2">
    <citation type="submission" date="2020-09" db="EMBL/GenBank/DDBJ databases">
        <authorList>
            <person name="Sun Q."/>
            <person name="Zhou Y."/>
        </authorList>
    </citation>
    <scope>NUCLEOTIDE SEQUENCE</scope>
    <source>
        <strain evidence="2">CGMCC 1.15478</strain>
    </source>
</reference>
<reference evidence="2" key="1">
    <citation type="journal article" date="2014" name="Int. J. Syst. Evol. Microbiol.">
        <title>Complete genome sequence of Corynebacterium casei LMG S-19264T (=DSM 44701T), isolated from a smear-ripened cheese.</title>
        <authorList>
            <consortium name="US DOE Joint Genome Institute (JGI-PGF)"/>
            <person name="Walter F."/>
            <person name="Albersmeier A."/>
            <person name="Kalinowski J."/>
            <person name="Ruckert C."/>
        </authorList>
    </citation>
    <scope>NUCLEOTIDE SEQUENCE</scope>
    <source>
        <strain evidence="2">CGMCC 1.15478</strain>
    </source>
</reference>
<dbReference type="RefSeq" id="WP_188672040.1">
    <property type="nucleotide sequence ID" value="NZ_BMJH01000001.1"/>
</dbReference>
<accession>A0A916XDT4</accession>
<comment type="caution">
    <text evidence="2">The sequence shown here is derived from an EMBL/GenBank/DDBJ whole genome shotgun (WGS) entry which is preliminary data.</text>
</comment>
<organism evidence="2 3">
    <name type="scientific">Hoyosella rhizosphaerae</name>
    <dbReference type="NCBI Taxonomy" id="1755582"/>
    <lineage>
        <taxon>Bacteria</taxon>
        <taxon>Bacillati</taxon>
        <taxon>Actinomycetota</taxon>
        <taxon>Actinomycetes</taxon>
        <taxon>Mycobacteriales</taxon>
        <taxon>Hoyosellaceae</taxon>
        <taxon>Hoyosella</taxon>
    </lineage>
</organism>
<evidence type="ECO:0000259" key="1">
    <source>
        <dbReference type="Pfam" id="PF08940"/>
    </source>
</evidence>
<gene>
    <name evidence="2" type="ORF">GCM10011410_14560</name>
</gene>
<name>A0A916XDT4_9ACTN</name>
<dbReference type="AlphaFoldDB" id="A0A916XDT4"/>
<protein>
    <recommendedName>
        <fullName evidence="1">DUF1918 domain-containing protein</fullName>
    </recommendedName>
</protein>
<evidence type="ECO:0000313" key="2">
    <source>
        <dbReference type="EMBL" id="GGC63220.1"/>
    </source>
</evidence>
<dbReference type="Gene3D" id="2.30.30.440">
    <property type="entry name" value="Domain of unknown function DUF1918"/>
    <property type="match status" value="1"/>
</dbReference>
<feature type="domain" description="DUF1918" evidence="1">
    <location>
        <begin position="1"/>
        <end position="57"/>
    </location>
</feature>
<dbReference type="Pfam" id="PF08940">
    <property type="entry name" value="DUF1918"/>
    <property type="match status" value="1"/>
</dbReference>
<dbReference type="InterPro" id="IPR015035">
    <property type="entry name" value="DUF1918"/>
</dbReference>
<dbReference type="Proteomes" id="UP000641514">
    <property type="component" value="Unassembled WGS sequence"/>
</dbReference>
<sequence length="61" mass="6818">MHAVVGDHVHIKSPTVGQHELEGEIVEVQGQQGEPPYRVRFDDGHESLMFPGADCQIEHRS</sequence>
<evidence type="ECO:0000313" key="3">
    <source>
        <dbReference type="Proteomes" id="UP000641514"/>
    </source>
</evidence>
<proteinExistence type="predicted"/>
<keyword evidence="3" id="KW-1185">Reference proteome</keyword>
<dbReference type="EMBL" id="BMJH01000001">
    <property type="protein sequence ID" value="GGC63220.1"/>
    <property type="molecule type" value="Genomic_DNA"/>
</dbReference>
<dbReference type="SUPFAM" id="SSF50118">
    <property type="entry name" value="Cell growth inhibitor/plasmid maintenance toxic component"/>
    <property type="match status" value="1"/>
</dbReference>